<dbReference type="InterPro" id="IPR038459">
    <property type="entry name" value="MT_TRM10-typ_sf"/>
</dbReference>
<dbReference type="InterPro" id="IPR007356">
    <property type="entry name" value="tRNA_m1G_MeTrfase_euk"/>
</dbReference>
<dbReference type="InterPro" id="IPR028564">
    <property type="entry name" value="MT_TRM10-typ"/>
</dbReference>
<evidence type="ECO:0000313" key="2">
    <source>
        <dbReference type="EMBL" id="CAD7227501.1"/>
    </source>
</evidence>
<dbReference type="GO" id="GO:0005654">
    <property type="term" value="C:nucleoplasm"/>
    <property type="evidence" value="ECO:0007669"/>
    <property type="project" value="TreeGrafter"/>
</dbReference>
<gene>
    <name evidence="2" type="ORF">CTOB1V02_LOCUS5407</name>
</gene>
<feature type="region of interest" description="Disordered" evidence="1">
    <location>
        <begin position="38"/>
        <end position="62"/>
    </location>
</feature>
<dbReference type="GO" id="GO:0002939">
    <property type="term" value="P:tRNA N1-guanine methylation"/>
    <property type="evidence" value="ECO:0007669"/>
    <property type="project" value="TreeGrafter"/>
</dbReference>
<accession>A0A7R8WDS9</accession>
<dbReference type="PANTHER" id="PTHR13563:SF19">
    <property type="entry name" value="TRNA METHYLTRANSFERASE 10 HOMOLOG B"/>
    <property type="match status" value="1"/>
</dbReference>
<dbReference type="GO" id="GO:0000049">
    <property type="term" value="F:tRNA binding"/>
    <property type="evidence" value="ECO:0007669"/>
    <property type="project" value="TreeGrafter"/>
</dbReference>
<dbReference type="PANTHER" id="PTHR13563">
    <property type="entry name" value="TRNA (GUANINE-9-) METHYLTRANSFERASE"/>
    <property type="match status" value="1"/>
</dbReference>
<protein>
    <submittedName>
        <fullName evidence="2">Uncharacterized protein</fullName>
    </submittedName>
</protein>
<dbReference type="OrthoDB" id="278300at2759"/>
<dbReference type="AlphaFoldDB" id="A0A7R8WDS9"/>
<dbReference type="PROSITE" id="PS51675">
    <property type="entry name" value="SAM_MT_TRM10"/>
    <property type="match status" value="1"/>
</dbReference>
<organism evidence="2">
    <name type="scientific">Cyprideis torosa</name>
    <dbReference type="NCBI Taxonomy" id="163714"/>
    <lineage>
        <taxon>Eukaryota</taxon>
        <taxon>Metazoa</taxon>
        <taxon>Ecdysozoa</taxon>
        <taxon>Arthropoda</taxon>
        <taxon>Crustacea</taxon>
        <taxon>Oligostraca</taxon>
        <taxon>Ostracoda</taxon>
        <taxon>Podocopa</taxon>
        <taxon>Podocopida</taxon>
        <taxon>Cytherocopina</taxon>
        <taxon>Cytheroidea</taxon>
        <taxon>Cytherideidae</taxon>
        <taxon>Cyprideis</taxon>
    </lineage>
</organism>
<evidence type="ECO:0000256" key="1">
    <source>
        <dbReference type="SAM" id="MobiDB-lite"/>
    </source>
</evidence>
<reference evidence="2" key="1">
    <citation type="submission" date="2020-11" db="EMBL/GenBank/DDBJ databases">
        <authorList>
            <person name="Tran Van P."/>
        </authorList>
    </citation>
    <scope>NUCLEOTIDE SEQUENCE</scope>
</reference>
<dbReference type="Gene3D" id="3.40.1280.30">
    <property type="match status" value="1"/>
</dbReference>
<dbReference type="EMBL" id="OB661162">
    <property type="protein sequence ID" value="CAD7227501.1"/>
    <property type="molecule type" value="Genomic_DNA"/>
</dbReference>
<proteinExistence type="predicted"/>
<sequence>MSEIRLFLQMNTEADNASFSLNKVKKLARYQRVLLAKREKRPKERERRKKDSTSGKPRVSPSVLSKKLLEDSCQYGPHICIDCSFSDQLSEKELTRLSIQLRRIYGRNKVSECPFPISLCSLSENSKLMEQCLRKNDGFLCYSFNITEDSVDLFVKSKPHLKRLIYLSPDAPEHLPLDGSVLPGTAFVVGGLVDECRKKSASLERAKALSVEAYRLPIPEVMERSGVGNAVQVLALNHVVDILLSYRETGDWEEAMVEVIPRRFGWKRRSKPDGSSEILEETLLNVLKIEDDSVPNVAN</sequence>
<name>A0A7R8WDS9_9CRUS</name>
<feature type="compositionally biased region" description="Basic and acidic residues" evidence="1">
    <location>
        <begin position="41"/>
        <end position="53"/>
    </location>
</feature>